<dbReference type="RefSeq" id="WP_067228372.1">
    <property type="nucleotide sequence ID" value="NZ_KQ948549.1"/>
</dbReference>
<comment type="caution">
    <text evidence="2">The sequence shown here is derived from an EMBL/GenBank/DDBJ whole genome shotgun (WGS) entry which is preliminary data.</text>
</comment>
<evidence type="ECO:0008006" key="4">
    <source>
        <dbReference type="Google" id="ProtNLM"/>
    </source>
</evidence>
<dbReference type="GeneID" id="91423684"/>
<protein>
    <recommendedName>
        <fullName evidence="4">Lipoprotein</fullName>
    </recommendedName>
</protein>
<evidence type="ECO:0000313" key="2">
    <source>
        <dbReference type="EMBL" id="KUN40969.1"/>
    </source>
</evidence>
<sequence>MPSHRWIRSRGAHPRPLTLLALACSLLATGALTGCSDDSGGSSASTGTVAPSARVSASFSGELPSAIASSAASKIASARASASAAVSSVSARASEFEASVSAEFERRSTAAKKALQDVEGQGNAMSEVTMSGLARADTGGVLAVLVRITNRTDSKASYAVRIDFEDAQHKVVETRYTGAEDLAPGKREQPIVFSHEPAEPKLTPRLAQARRY</sequence>
<keyword evidence="3" id="KW-1185">Reference proteome</keyword>
<dbReference type="STRING" id="68231.AQJ30_03470"/>
<dbReference type="AlphaFoldDB" id="A0A101R3F4"/>
<dbReference type="Proteomes" id="UP000053271">
    <property type="component" value="Unassembled WGS sequence"/>
</dbReference>
<gene>
    <name evidence="2" type="ORF">AQJ30_03470</name>
</gene>
<keyword evidence="1" id="KW-0732">Signal</keyword>
<evidence type="ECO:0000313" key="3">
    <source>
        <dbReference type="Proteomes" id="UP000053271"/>
    </source>
</evidence>
<reference evidence="2 3" key="1">
    <citation type="submission" date="2015-10" db="EMBL/GenBank/DDBJ databases">
        <title>Draft genome sequence of Streptomyces longwoodensis DSM 41677, type strain for the species Streptomyces longwoodensis.</title>
        <authorList>
            <person name="Ruckert C."/>
            <person name="Winkler A."/>
            <person name="Kalinowski J."/>
            <person name="Kampfer P."/>
            <person name="Glaeser S."/>
        </authorList>
    </citation>
    <scope>NUCLEOTIDE SEQUENCE [LARGE SCALE GENOMIC DNA]</scope>
    <source>
        <strain evidence="2 3">DSM 41677</strain>
    </source>
</reference>
<evidence type="ECO:0000256" key="1">
    <source>
        <dbReference type="SAM" id="SignalP"/>
    </source>
</evidence>
<accession>A0A101R3F4</accession>
<organism evidence="2 3">
    <name type="scientific">Streptomyces longwoodensis</name>
    <dbReference type="NCBI Taxonomy" id="68231"/>
    <lineage>
        <taxon>Bacteria</taxon>
        <taxon>Bacillati</taxon>
        <taxon>Actinomycetota</taxon>
        <taxon>Actinomycetes</taxon>
        <taxon>Kitasatosporales</taxon>
        <taxon>Streptomycetaceae</taxon>
        <taxon>Streptomyces</taxon>
    </lineage>
</organism>
<feature type="chain" id="PRO_5039427444" description="Lipoprotein" evidence="1">
    <location>
        <begin position="31"/>
        <end position="212"/>
    </location>
</feature>
<dbReference type="PROSITE" id="PS51257">
    <property type="entry name" value="PROKAR_LIPOPROTEIN"/>
    <property type="match status" value="1"/>
</dbReference>
<dbReference type="EMBL" id="LMWS01000005">
    <property type="protein sequence ID" value="KUN40969.1"/>
    <property type="molecule type" value="Genomic_DNA"/>
</dbReference>
<name>A0A101R3F4_9ACTN</name>
<feature type="signal peptide" evidence="1">
    <location>
        <begin position="1"/>
        <end position="30"/>
    </location>
</feature>
<proteinExistence type="predicted"/>